<dbReference type="RefSeq" id="WP_092852221.1">
    <property type="nucleotide sequence ID" value="NZ_FOMI01000007.1"/>
</dbReference>
<dbReference type="AlphaFoldDB" id="A0A1I1R2T5"/>
<keyword evidence="2" id="KW-1185">Reference proteome</keyword>
<gene>
    <name evidence="1" type="ORF">SAMN04487987_10775</name>
</gene>
<sequence>MDDITVIYKNNFGLVFYWKRCAAKNYKKLNLVFNNTALHLTEVEMLIFSGHIETALNKLIKINNTSDQEHLMHLETPTPQVSFIVNYEELICVQNLVEGALFELELITCLDYIHNQNKSS</sequence>
<organism evidence="1 2">
    <name type="scientific">Algibacter pectinivorans</name>
    <dbReference type="NCBI Taxonomy" id="870482"/>
    <lineage>
        <taxon>Bacteria</taxon>
        <taxon>Pseudomonadati</taxon>
        <taxon>Bacteroidota</taxon>
        <taxon>Flavobacteriia</taxon>
        <taxon>Flavobacteriales</taxon>
        <taxon>Flavobacteriaceae</taxon>
        <taxon>Algibacter</taxon>
    </lineage>
</organism>
<reference evidence="2" key="1">
    <citation type="submission" date="2016-10" db="EMBL/GenBank/DDBJ databases">
        <authorList>
            <person name="Varghese N."/>
            <person name="Submissions S."/>
        </authorList>
    </citation>
    <scope>NUCLEOTIDE SEQUENCE [LARGE SCALE GENOMIC DNA]</scope>
    <source>
        <strain evidence="2">DSM 25730</strain>
    </source>
</reference>
<dbReference type="EMBL" id="FOMI01000007">
    <property type="protein sequence ID" value="SFD24570.1"/>
    <property type="molecule type" value="Genomic_DNA"/>
</dbReference>
<evidence type="ECO:0000313" key="1">
    <source>
        <dbReference type="EMBL" id="SFD24570.1"/>
    </source>
</evidence>
<evidence type="ECO:0000313" key="2">
    <source>
        <dbReference type="Proteomes" id="UP000199439"/>
    </source>
</evidence>
<name>A0A1I1R2T5_9FLAO</name>
<dbReference type="Proteomes" id="UP000199439">
    <property type="component" value="Unassembled WGS sequence"/>
</dbReference>
<accession>A0A1I1R2T5</accession>
<protein>
    <submittedName>
        <fullName evidence="1">Uncharacterized protein</fullName>
    </submittedName>
</protein>
<dbReference type="OrthoDB" id="1354274at2"/>
<dbReference type="STRING" id="870482.SAMN04487987_10775"/>
<proteinExistence type="predicted"/>